<dbReference type="KEGG" id="bvo:Pan97_18740"/>
<dbReference type="Gene3D" id="2.120.10.10">
    <property type="match status" value="1"/>
</dbReference>
<dbReference type="SUPFAM" id="SSF50939">
    <property type="entry name" value="Sialidases"/>
    <property type="match status" value="1"/>
</dbReference>
<dbReference type="Proteomes" id="UP000318626">
    <property type="component" value="Chromosome"/>
</dbReference>
<dbReference type="InterPro" id="IPR011040">
    <property type="entry name" value="Sialidase"/>
</dbReference>
<accession>A0A518C6L1</accession>
<keyword evidence="3" id="KW-0378">Hydrolase</keyword>
<dbReference type="PANTHER" id="PTHR43752">
    <property type="entry name" value="BNR/ASP-BOX REPEAT FAMILY PROTEIN"/>
    <property type="match status" value="1"/>
</dbReference>
<dbReference type="GO" id="GO:0004308">
    <property type="term" value="F:exo-alpha-sialidase activity"/>
    <property type="evidence" value="ECO:0007669"/>
    <property type="project" value="UniProtKB-EC"/>
</dbReference>
<keyword evidence="4" id="KW-1185">Reference proteome</keyword>
<dbReference type="RefSeq" id="WP_165698671.1">
    <property type="nucleotide sequence ID" value="NZ_CP036289.1"/>
</dbReference>
<dbReference type="CDD" id="cd15482">
    <property type="entry name" value="Sialidase_non-viral"/>
    <property type="match status" value="1"/>
</dbReference>
<keyword evidence="3" id="KW-0326">Glycosidase</keyword>
<gene>
    <name evidence="3" type="primary">nanB</name>
    <name evidence="3" type="ORF">Pan97_18740</name>
</gene>
<dbReference type="EMBL" id="CP036289">
    <property type="protein sequence ID" value="QDU74856.1"/>
    <property type="molecule type" value="Genomic_DNA"/>
</dbReference>
<protein>
    <submittedName>
        <fullName evidence="3">Sialidase B</fullName>
        <ecNumber evidence="3">3.2.1.18</ecNumber>
    </submittedName>
</protein>
<dbReference type="EC" id="3.2.1.18" evidence="3"/>
<dbReference type="InterPro" id="IPR036278">
    <property type="entry name" value="Sialidase_sf"/>
</dbReference>
<dbReference type="PANTHER" id="PTHR43752:SF2">
    <property type="entry name" value="BNR_ASP-BOX REPEAT FAMILY PROTEIN"/>
    <property type="match status" value="1"/>
</dbReference>
<feature type="domain" description="Sialidase" evidence="2">
    <location>
        <begin position="60"/>
        <end position="334"/>
    </location>
</feature>
<dbReference type="Pfam" id="PF13088">
    <property type="entry name" value="BNR_2"/>
    <property type="match status" value="1"/>
</dbReference>
<dbReference type="AlphaFoldDB" id="A0A518C6L1"/>
<sequence precursor="true">MSRLFIVASALIAIVMFSSASQAETPKSQVVLPPMPGNPRNSEGDVVQLKNGDVLLIYTHFVGGDGDHAKAHLASRISHDGGAIWSKEDKIVVPNEGGLNVMSVSLLRLADGRLALFYLRKNAHDDCRPQMRISTDEGKTWGEAISVIPDQEIGYYVLNNDRVLRLKSGRLIAPVAQHVGPGMPKRNNAAAMLVYYSDDAGKTWTRSAAAARPPKRNGRDVMTQEPGVVQLTDGRLLMWCRTDAGSQFVSLSDDEGETWSQLQPSNMQSPLSPATIERIPSTGDLLLIWNDHSRIDASLRGKRTPLKSAISQDDGKTWKHVKTLEDKPTGWYCYIALDFIDDHAVMAYCAGDRQENNGLAVTNIQRLPIEWFYE</sequence>
<proteinExistence type="predicted"/>
<reference evidence="4" key="1">
    <citation type="submission" date="2019-02" db="EMBL/GenBank/DDBJ databases">
        <title>Deep-cultivation of Planctomycetes and their phenomic and genomic characterization uncovers novel biology.</title>
        <authorList>
            <person name="Wiegand S."/>
            <person name="Jogler M."/>
            <person name="Boedeker C."/>
            <person name="Pinto D."/>
            <person name="Vollmers J."/>
            <person name="Rivas-Marin E."/>
            <person name="Kohn T."/>
            <person name="Peeters S.H."/>
            <person name="Heuer A."/>
            <person name="Rast P."/>
            <person name="Oberbeckmann S."/>
            <person name="Bunk B."/>
            <person name="Jeske O."/>
            <person name="Meyerdierks A."/>
            <person name="Storesund J.E."/>
            <person name="Kallscheuer N."/>
            <person name="Luecker S."/>
            <person name="Lage O.M."/>
            <person name="Pohl T."/>
            <person name="Merkel B.J."/>
            <person name="Hornburger P."/>
            <person name="Mueller R.-W."/>
            <person name="Bruemmer F."/>
            <person name="Labrenz M."/>
            <person name="Spormann A.M."/>
            <person name="Op den Camp H."/>
            <person name="Overmann J."/>
            <person name="Amann R."/>
            <person name="Jetten M.S.M."/>
            <person name="Mascher T."/>
            <person name="Medema M.H."/>
            <person name="Devos D.P."/>
            <person name="Kaster A.-K."/>
            <person name="Ovreas L."/>
            <person name="Rohde M."/>
            <person name="Galperin M.Y."/>
            <person name="Jogler C."/>
        </authorList>
    </citation>
    <scope>NUCLEOTIDE SEQUENCE [LARGE SCALE GENOMIC DNA]</scope>
    <source>
        <strain evidence="4">Pan97</strain>
    </source>
</reference>
<evidence type="ECO:0000313" key="4">
    <source>
        <dbReference type="Proteomes" id="UP000318626"/>
    </source>
</evidence>
<name>A0A518C6L1_9BACT</name>
<evidence type="ECO:0000259" key="2">
    <source>
        <dbReference type="Pfam" id="PF13088"/>
    </source>
</evidence>
<organism evidence="3 4">
    <name type="scientific">Bremerella volcania</name>
    <dbReference type="NCBI Taxonomy" id="2527984"/>
    <lineage>
        <taxon>Bacteria</taxon>
        <taxon>Pseudomonadati</taxon>
        <taxon>Planctomycetota</taxon>
        <taxon>Planctomycetia</taxon>
        <taxon>Pirellulales</taxon>
        <taxon>Pirellulaceae</taxon>
        <taxon>Bremerella</taxon>
    </lineage>
</organism>
<evidence type="ECO:0000313" key="3">
    <source>
        <dbReference type="EMBL" id="QDU74856.1"/>
    </source>
</evidence>
<feature type="signal peptide" evidence="1">
    <location>
        <begin position="1"/>
        <end position="23"/>
    </location>
</feature>
<keyword evidence="1" id="KW-0732">Signal</keyword>
<evidence type="ECO:0000256" key="1">
    <source>
        <dbReference type="SAM" id="SignalP"/>
    </source>
</evidence>
<feature type="chain" id="PRO_5022092810" evidence="1">
    <location>
        <begin position="24"/>
        <end position="374"/>
    </location>
</feature>